<feature type="transmembrane region" description="Helical" evidence="1">
    <location>
        <begin position="325"/>
        <end position="345"/>
    </location>
</feature>
<comment type="caution">
    <text evidence="2">The sequence shown here is derived from an EMBL/GenBank/DDBJ whole genome shotgun (WGS) entry which is preliminary data.</text>
</comment>
<reference evidence="2 3" key="2">
    <citation type="submission" date="2023-11" db="EMBL/GenBank/DDBJ databases">
        <authorList>
            <person name="Lara A.C."/>
            <person name="Chronakova A."/>
        </authorList>
    </citation>
    <scope>NUCLEOTIDE SEQUENCE [LARGE SCALE GENOMIC DNA]</scope>
    <source>
        <strain evidence="2 3">BCCO 10_0798</strain>
    </source>
</reference>
<feature type="transmembrane region" description="Helical" evidence="1">
    <location>
        <begin position="251"/>
        <end position="274"/>
    </location>
</feature>
<accession>A0ABU4TKY0</accession>
<evidence type="ECO:0000256" key="1">
    <source>
        <dbReference type="SAM" id="Phobius"/>
    </source>
</evidence>
<keyword evidence="1" id="KW-0812">Transmembrane</keyword>
<sequence length="351" mass="37181">MAVIVVGAVFLIASLPDGTKLLAKRAGWSWLARPGEASAALKAALPPVTSLLTWIGYAVAAYVLALMLLSWRHKRPRLVLWGLGVLVASTFVLHGLTWFFVFVRFIVKIIGSVIGFVVSVVGWVVTLLNDYLIRPFVGLFEFLLGGFAWIGAALVVLVVLGTAYEARARWAKGVALVLGVAAVLVGVVVGVRWLIGLVPEGFWREGASIGALVFGWLFAAGVCAGVGRLFLDQIRSGAHAGSGRRGVVMGAIAVGSTLAVLMLVGNVHGAYALYPAHVEAWARAVLLSDAPKLDATVTLLVVGLCVLGVLRNLGRMRDEPSTEEFRRSLVFTIIGVYVAGGIAALDKETSD</sequence>
<feature type="transmembrane region" description="Helical" evidence="1">
    <location>
        <begin position="207"/>
        <end position="231"/>
    </location>
</feature>
<gene>
    <name evidence="2" type="ORF">SK571_04260</name>
</gene>
<dbReference type="Proteomes" id="UP001271792">
    <property type="component" value="Unassembled WGS sequence"/>
</dbReference>
<organism evidence="2 3">
    <name type="scientific">Lentzea kristufekii</name>
    <dbReference type="NCBI Taxonomy" id="3095430"/>
    <lineage>
        <taxon>Bacteria</taxon>
        <taxon>Bacillati</taxon>
        <taxon>Actinomycetota</taxon>
        <taxon>Actinomycetes</taxon>
        <taxon>Pseudonocardiales</taxon>
        <taxon>Pseudonocardiaceae</taxon>
        <taxon>Lentzea</taxon>
    </lineage>
</organism>
<feature type="transmembrane region" description="Helical" evidence="1">
    <location>
        <begin position="109"/>
        <end position="128"/>
    </location>
</feature>
<feature type="transmembrane region" description="Helical" evidence="1">
    <location>
        <begin position="140"/>
        <end position="164"/>
    </location>
</feature>
<dbReference type="EMBL" id="JAXAVV010000002">
    <property type="protein sequence ID" value="MDX8048582.1"/>
    <property type="molecule type" value="Genomic_DNA"/>
</dbReference>
<evidence type="ECO:0000313" key="2">
    <source>
        <dbReference type="EMBL" id="MDX8048582.1"/>
    </source>
</evidence>
<name>A0ABU4TKY0_9PSEU</name>
<evidence type="ECO:0000313" key="3">
    <source>
        <dbReference type="Proteomes" id="UP001271792"/>
    </source>
</evidence>
<feature type="transmembrane region" description="Helical" evidence="1">
    <location>
        <begin position="51"/>
        <end position="71"/>
    </location>
</feature>
<proteinExistence type="predicted"/>
<reference evidence="2 3" key="1">
    <citation type="submission" date="2023-11" db="EMBL/GenBank/DDBJ databases">
        <title>Lentzea sokolovensis, sp. nov., Lentzea kristufkii, sp. nov., and Lentzea miocenensis, sp. nov., rare actinobacteria from Sokolov Coal Basin, Miocene lacustrine sediment, Czech Republic.</title>
        <authorList>
            <person name="Lara A."/>
            <person name="Kotroba L."/>
            <person name="Nouioui I."/>
            <person name="Neumann-Schaal M."/>
            <person name="Mast Y."/>
            <person name="Chronakova A."/>
        </authorList>
    </citation>
    <scope>NUCLEOTIDE SEQUENCE [LARGE SCALE GENOMIC DNA]</scope>
    <source>
        <strain evidence="2 3">BCCO 10_0798</strain>
    </source>
</reference>
<feature type="transmembrane region" description="Helical" evidence="1">
    <location>
        <begin position="170"/>
        <end position="195"/>
    </location>
</feature>
<feature type="transmembrane region" description="Helical" evidence="1">
    <location>
        <begin position="78"/>
        <end position="103"/>
    </location>
</feature>
<keyword evidence="3" id="KW-1185">Reference proteome</keyword>
<feature type="transmembrane region" description="Helical" evidence="1">
    <location>
        <begin position="295"/>
        <end position="313"/>
    </location>
</feature>
<protein>
    <submittedName>
        <fullName evidence="2">Uncharacterized protein</fullName>
    </submittedName>
</protein>
<keyword evidence="1" id="KW-0472">Membrane</keyword>
<keyword evidence="1" id="KW-1133">Transmembrane helix</keyword>
<dbReference type="RefSeq" id="WP_319982699.1">
    <property type="nucleotide sequence ID" value="NZ_JAXAVV010000002.1"/>
</dbReference>